<keyword evidence="4" id="KW-0862">Zinc</keyword>
<keyword evidence="2" id="KW-0645">Protease</keyword>
<feature type="domain" description="Peptidase M16 C-terminal" evidence="7">
    <location>
        <begin position="191"/>
        <end position="370"/>
    </location>
</feature>
<evidence type="ECO:0000259" key="6">
    <source>
        <dbReference type="Pfam" id="PF00675"/>
    </source>
</evidence>
<dbReference type="Gene3D" id="3.30.830.10">
    <property type="entry name" value="Metalloenzyme, LuxS/M16 peptidase-like"/>
    <property type="match status" value="2"/>
</dbReference>
<organism evidence="8 9">
    <name type="scientific">Formosa undariae</name>
    <dbReference type="NCBI Taxonomy" id="1325436"/>
    <lineage>
        <taxon>Bacteria</taxon>
        <taxon>Pseudomonadati</taxon>
        <taxon>Bacteroidota</taxon>
        <taxon>Flavobacteriia</taxon>
        <taxon>Flavobacteriales</taxon>
        <taxon>Flavobacteriaceae</taxon>
        <taxon>Formosa</taxon>
    </lineage>
</organism>
<dbReference type="Proteomes" id="UP001589605">
    <property type="component" value="Unassembled WGS sequence"/>
</dbReference>
<evidence type="ECO:0000256" key="5">
    <source>
        <dbReference type="ARBA" id="ARBA00023049"/>
    </source>
</evidence>
<evidence type="ECO:0000256" key="1">
    <source>
        <dbReference type="ARBA" id="ARBA00007261"/>
    </source>
</evidence>
<proteinExistence type="inferred from homology"/>
<evidence type="ECO:0000313" key="9">
    <source>
        <dbReference type="Proteomes" id="UP001589605"/>
    </source>
</evidence>
<evidence type="ECO:0000313" key="8">
    <source>
        <dbReference type="EMBL" id="MFB9052510.1"/>
    </source>
</evidence>
<keyword evidence="3" id="KW-0378">Hydrolase</keyword>
<feature type="domain" description="Peptidase M16 N-terminal" evidence="6">
    <location>
        <begin position="37"/>
        <end position="168"/>
    </location>
</feature>
<dbReference type="Pfam" id="PF05193">
    <property type="entry name" value="Peptidase_M16_C"/>
    <property type="match status" value="1"/>
</dbReference>
<dbReference type="PANTHER" id="PTHR43690:SF35">
    <property type="entry name" value="NON-CATALYTIC MEMBER OF PEPTIDASE SUBFAMILY M16B-RELATED"/>
    <property type="match status" value="1"/>
</dbReference>
<dbReference type="EMBL" id="JBHMEZ010000003">
    <property type="protein sequence ID" value="MFB9052510.1"/>
    <property type="molecule type" value="Genomic_DNA"/>
</dbReference>
<comment type="similarity">
    <text evidence="1">Belongs to the peptidase M16 family.</text>
</comment>
<sequence>MKQVLSSIMFCIPFLMWSQNMDNIHIEEYDLSNGLHVILHKDVNEPNVIVGTKYHVGSKNEEVGHTGYAHFYEHLLFHGTKNIPQGELENFILNAGGYCNAYTNYDVTYYYQLLPAHEFKLGLWVESERMLHPVITQEGIDREREIVKEERRMRYDSKPLGNSYFDMMSKLYAFNTYGHNMIGSMDDLNSASKDDFDAFFKTYYVPNNACLVVSGNIDVDDTKTWINLYFKDIPKGKKISRPKAFKKSSGIEKHTDKSIKGLKDESLLIGYPLMDQSHPDAPVMQILTSILSGNSKYSYFENNLNIENDTVIKHIKASADFWENVGTLSINVTVANKNSETYVLEKVDKQLELLKNTPVNPIVLQQVKKQFEMAYVDYFYHAETFADKVTNYYHTYKKTSDIRTLLDDFNKVTADDIQRVAKKYFDKNNRILIAYHPE</sequence>
<evidence type="ECO:0000256" key="2">
    <source>
        <dbReference type="ARBA" id="ARBA00022670"/>
    </source>
</evidence>
<keyword evidence="5" id="KW-0482">Metalloprotease</keyword>
<dbReference type="RefSeq" id="WP_382381694.1">
    <property type="nucleotide sequence ID" value="NZ_JBHMEZ010000003.1"/>
</dbReference>
<dbReference type="InterPro" id="IPR011249">
    <property type="entry name" value="Metalloenz_LuxS/M16"/>
</dbReference>
<gene>
    <name evidence="8" type="ORF">ACFFVB_05400</name>
</gene>
<evidence type="ECO:0000256" key="4">
    <source>
        <dbReference type="ARBA" id="ARBA00022833"/>
    </source>
</evidence>
<name>A0ABV5EZ93_9FLAO</name>
<evidence type="ECO:0000259" key="7">
    <source>
        <dbReference type="Pfam" id="PF05193"/>
    </source>
</evidence>
<comment type="caution">
    <text evidence="8">The sequence shown here is derived from an EMBL/GenBank/DDBJ whole genome shotgun (WGS) entry which is preliminary data.</text>
</comment>
<evidence type="ECO:0000256" key="3">
    <source>
        <dbReference type="ARBA" id="ARBA00022801"/>
    </source>
</evidence>
<dbReference type="InterPro" id="IPR007863">
    <property type="entry name" value="Peptidase_M16_C"/>
</dbReference>
<accession>A0ABV5EZ93</accession>
<dbReference type="SUPFAM" id="SSF63411">
    <property type="entry name" value="LuxS/MPP-like metallohydrolase"/>
    <property type="match status" value="2"/>
</dbReference>
<dbReference type="InterPro" id="IPR011765">
    <property type="entry name" value="Pept_M16_N"/>
</dbReference>
<dbReference type="Pfam" id="PF00675">
    <property type="entry name" value="Peptidase_M16"/>
    <property type="match status" value="1"/>
</dbReference>
<dbReference type="PANTHER" id="PTHR43690">
    <property type="entry name" value="NARDILYSIN"/>
    <property type="match status" value="1"/>
</dbReference>
<reference evidence="8 9" key="1">
    <citation type="submission" date="2024-09" db="EMBL/GenBank/DDBJ databases">
        <authorList>
            <person name="Sun Q."/>
            <person name="Mori K."/>
        </authorList>
    </citation>
    <scope>NUCLEOTIDE SEQUENCE [LARGE SCALE GENOMIC DNA]</scope>
    <source>
        <strain evidence="8 9">CECT 8286</strain>
    </source>
</reference>
<protein>
    <submittedName>
        <fullName evidence="8">M16 family metallopeptidase</fullName>
    </submittedName>
</protein>
<keyword evidence="9" id="KW-1185">Reference proteome</keyword>
<dbReference type="InterPro" id="IPR050626">
    <property type="entry name" value="Peptidase_M16"/>
</dbReference>